<proteinExistence type="inferred from homology"/>
<dbReference type="InterPro" id="IPR017441">
    <property type="entry name" value="Protein_kinase_ATP_BS"/>
</dbReference>
<dbReference type="Pfam" id="PF00069">
    <property type="entry name" value="Pkinase"/>
    <property type="match status" value="1"/>
</dbReference>
<dbReference type="Proteomes" id="UP001217089">
    <property type="component" value="Unassembled WGS sequence"/>
</dbReference>
<evidence type="ECO:0000256" key="1">
    <source>
        <dbReference type="ARBA" id="ARBA00022527"/>
    </source>
</evidence>
<evidence type="ECO:0000256" key="3">
    <source>
        <dbReference type="ARBA" id="ARBA00022679"/>
    </source>
</evidence>
<keyword evidence="3" id="KW-0808">Transferase</keyword>
<feature type="domain" description="Protein kinase" evidence="10">
    <location>
        <begin position="65"/>
        <end position="333"/>
    </location>
</feature>
<evidence type="ECO:0000256" key="2">
    <source>
        <dbReference type="ARBA" id="ARBA00022553"/>
    </source>
</evidence>
<dbReference type="PROSITE" id="PS00108">
    <property type="entry name" value="PROTEIN_KINASE_ST"/>
    <property type="match status" value="1"/>
</dbReference>
<evidence type="ECO:0008006" key="14">
    <source>
        <dbReference type="Google" id="ProtNLM"/>
    </source>
</evidence>
<dbReference type="SMART" id="SM00133">
    <property type="entry name" value="S_TK_X"/>
    <property type="match status" value="1"/>
</dbReference>
<sequence>MAGVFDLELHDTPEGDEEISDDEYFEPENQENGKEADFYENGMETLELCESTVNPGELKVGPQDFELLKVLGKGGYGKVFQVKKISGQNSSKIFAMKVLRKATIARNAKDTAHTKAERNILECVKHPFIVDLIYAFQTGGKLYLILEYLPGGEFFYLAEITMAIEHLHSQGIIYRDLKPENILLDNLESINEGAVTHTFCGTIEYMAPEILTRSGHGKAVDWWSLGALMYDMLTGAPPFTAENRKKTIDKLLRKSPVERLGGGADDAKPIRQHAFFRHIDWNDLLQRKVEPPFKPSVMNEEDVSQFDTKFTRQTPGFTYVAPSVLEELNKPWISEKEPRSPRKVGSSFKGTMSPHQSSLVEGFKIANPNGLEDEAMDTSSTGIPKRSTSPAIATKNTTYKRAAYPGSSNRPPHLQMN</sequence>
<keyword evidence="6 7" id="KW-0067">ATP-binding</keyword>
<dbReference type="Pfam" id="PF00433">
    <property type="entry name" value="Pkinase_C"/>
    <property type="match status" value="1"/>
</dbReference>
<evidence type="ECO:0000259" key="11">
    <source>
        <dbReference type="PROSITE" id="PS51285"/>
    </source>
</evidence>
<feature type="compositionally biased region" description="Polar residues" evidence="9">
    <location>
        <begin position="348"/>
        <end position="359"/>
    </location>
</feature>
<dbReference type="InterPro" id="IPR017892">
    <property type="entry name" value="Pkinase_C"/>
</dbReference>
<comment type="caution">
    <text evidence="12">The sequence shown here is derived from an EMBL/GenBank/DDBJ whole genome shotgun (WGS) entry which is preliminary data.</text>
</comment>
<dbReference type="InterPro" id="IPR011009">
    <property type="entry name" value="Kinase-like_dom_sf"/>
</dbReference>
<name>A0ABQ9F5U4_TEGGR</name>
<evidence type="ECO:0000259" key="10">
    <source>
        <dbReference type="PROSITE" id="PS50011"/>
    </source>
</evidence>
<dbReference type="PROSITE" id="PS51285">
    <property type="entry name" value="AGC_KINASE_CTER"/>
    <property type="match status" value="1"/>
</dbReference>
<dbReference type="SUPFAM" id="SSF56112">
    <property type="entry name" value="Protein kinase-like (PK-like)"/>
    <property type="match status" value="1"/>
</dbReference>
<keyword evidence="2" id="KW-0597">Phosphoprotein</keyword>
<organism evidence="12 13">
    <name type="scientific">Tegillarca granosa</name>
    <name type="common">Malaysian cockle</name>
    <name type="synonym">Anadara granosa</name>
    <dbReference type="NCBI Taxonomy" id="220873"/>
    <lineage>
        <taxon>Eukaryota</taxon>
        <taxon>Metazoa</taxon>
        <taxon>Spiralia</taxon>
        <taxon>Lophotrochozoa</taxon>
        <taxon>Mollusca</taxon>
        <taxon>Bivalvia</taxon>
        <taxon>Autobranchia</taxon>
        <taxon>Pteriomorphia</taxon>
        <taxon>Arcoida</taxon>
        <taxon>Arcoidea</taxon>
        <taxon>Arcidae</taxon>
        <taxon>Tegillarca</taxon>
    </lineage>
</organism>
<accession>A0ABQ9F5U4</accession>
<comment type="similarity">
    <text evidence="8">Belongs to the protein kinase superfamily.</text>
</comment>
<feature type="compositionally biased region" description="Polar residues" evidence="9">
    <location>
        <begin position="406"/>
        <end position="417"/>
    </location>
</feature>
<dbReference type="InterPro" id="IPR008271">
    <property type="entry name" value="Ser/Thr_kinase_AS"/>
</dbReference>
<dbReference type="PROSITE" id="PS00107">
    <property type="entry name" value="PROTEIN_KINASE_ATP"/>
    <property type="match status" value="1"/>
</dbReference>
<dbReference type="EMBL" id="JARBDR010000440">
    <property type="protein sequence ID" value="KAJ8312744.1"/>
    <property type="molecule type" value="Genomic_DNA"/>
</dbReference>
<evidence type="ECO:0000256" key="7">
    <source>
        <dbReference type="PROSITE-ProRule" id="PRU10141"/>
    </source>
</evidence>
<feature type="binding site" evidence="7">
    <location>
        <position position="97"/>
    </location>
    <ligand>
        <name>ATP</name>
        <dbReference type="ChEBI" id="CHEBI:30616"/>
    </ligand>
</feature>
<keyword evidence="4 7" id="KW-0547">Nucleotide-binding</keyword>
<feature type="domain" description="AGC-kinase C-terminal" evidence="11">
    <location>
        <begin position="277"/>
        <end position="329"/>
    </location>
</feature>
<dbReference type="SMART" id="SM00220">
    <property type="entry name" value="S_TKc"/>
    <property type="match status" value="1"/>
</dbReference>
<gene>
    <name evidence="12" type="ORF">KUTeg_010117</name>
</gene>
<dbReference type="PROSITE" id="PS50011">
    <property type="entry name" value="PROTEIN_KINASE_DOM"/>
    <property type="match status" value="1"/>
</dbReference>
<feature type="compositionally biased region" description="Polar residues" evidence="9">
    <location>
        <begin position="377"/>
        <end position="399"/>
    </location>
</feature>
<keyword evidence="1 8" id="KW-0723">Serine/threonine-protein kinase</keyword>
<evidence type="ECO:0000313" key="12">
    <source>
        <dbReference type="EMBL" id="KAJ8312744.1"/>
    </source>
</evidence>
<evidence type="ECO:0000256" key="4">
    <source>
        <dbReference type="ARBA" id="ARBA00022741"/>
    </source>
</evidence>
<evidence type="ECO:0000256" key="9">
    <source>
        <dbReference type="SAM" id="MobiDB-lite"/>
    </source>
</evidence>
<evidence type="ECO:0000313" key="13">
    <source>
        <dbReference type="Proteomes" id="UP001217089"/>
    </source>
</evidence>
<keyword evidence="13" id="KW-1185">Reference proteome</keyword>
<evidence type="ECO:0000256" key="5">
    <source>
        <dbReference type="ARBA" id="ARBA00022777"/>
    </source>
</evidence>
<keyword evidence="5" id="KW-0418">Kinase</keyword>
<dbReference type="InterPro" id="IPR000719">
    <property type="entry name" value="Prot_kinase_dom"/>
</dbReference>
<evidence type="ECO:0000256" key="8">
    <source>
        <dbReference type="RuleBase" id="RU000304"/>
    </source>
</evidence>
<dbReference type="Gene3D" id="3.30.200.20">
    <property type="entry name" value="Phosphorylase Kinase, domain 1"/>
    <property type="match status" value="1"/>
</dbReference>
<dbReference type="Gene3D" id="1.10.510.10">
    <property type="entry name" value="Transferase(Phosphotransferase) domain 1"/>
    <property type="match status" value="1"/>
</dbReference>
<feature type="region of interest" description="Disordered" evidence="9">
    <location>
        <begin position="336"/>
        <end position="417"/>
    </location>
</feature>
<dbReference type="InterPro" id="IPR000961">
    <property type="entry name" value="AGC-kinase_C"/>
</dbReference>
<dbReference type="PANTHER" id="PTHR24351">
    <property type="entry name" value="RIBOSOMAL PROTEIN S6 KINASE"/>
    <property type="match status" value="1"/>
</dbReference>
<reference evidence="12 13" key="1">
    <citation type="submission" date="2022-12" db="EMBL/GenBank/DDBJ databases">
        <title>Chromosome-level genome of Tegillarca granosa.</title>
        <authorList>
            <person name="Kim J."/>
        </authorList>
    </citation>
    <scope>NUCLEOTIDE SEQUENCE [LARGE SCALE GENOMIC DNA]</scope>
    <source>
        <strain evidence="12">Teg-2019</strain>
        <tissue evidence="12">Adductor muscle</tissue>
    </source>
</reference>
<protein>
    <recommendedName>
        <fullName evidence="14">Non-specific serine/threonine protein kinase</fullName>
    </recommendedName>
</protein>
<evidence type="ECO:0000256" key="6">
    <source>
        <dbReference type="ARBA" id="ARBA00022840"/>
    </source>
</evidence>
<feature type="region of interest" description="Disordered" evidence="9">
    <location>
        <begin position="1"/>
        <end position="20"/>
    </location>
</feature>